<dbReference type="EMBL" id="LJSK01000163">
    <property type="protein sequence ID" value="KPI85832.1"/>
    <property type="molecule type" value="Genomic_DNA"/>
</dbReference>
<dbReference type="Proteomes" id="UP000038009">
    <property type="component" value="Unassembled WGS sequence"/>
</dbReference>
<dbReference type="PANTHER" id="PTHR21727:SF0">
    <property type="entry name" value="MRNA (2'-O-METHYLADENOSINE-N(6)-)-METHYLTRANSFERASE"/>
    <property type="match status" value="1"/>
</dbReference>
<accession>A0A0N1HXB7</accession>
<feature type="compositionally biased region" description="Low complexity" evidence="1">
    <location>
        <begin position="810"/>
        <end position="829"/>
    </location>
</feature>
<organism evidence="3 4">
    <name type="scientific">Leptomonas seymouri</name>
    <dbReference type="NCBI Taxonomy" id="5684"/>
    <lineage>
        <taxon>Eukaryota</taxon>
        <taxon>Discoba</taxon>
        <taxon>Euglenozoa</taxon>
        <taxon>Kinetoplastea</taxon>
        <taxon>Metakinetoplastina</taxon>
        <taxon>Trypanosomatida</taxon>
        <taxon>Trypanosomatidae</taxon>
        <taxon>Leishmaniinae</taxon>
        <taxon>Leptomonas</taxon>
    </lineage>
</organism>
<gene>
    <name evidence="3" type="ORF">ABL78_5113</name>
</gene>
<reference evidence="3 4" key="1">
    <citation type="journal article" date="2015" name="PLoS Pathog.">
        <title>Leptomonas seymouri: Adaptations to the Dixenous Life Cycle Analyzed by Genome Sequencing, Transcriptome Profiling and Co-infection with Leishmania donovani.</title>
        <authorList>
            <person name="Kraeva N."/>
            <person name="Butenko A."/>
            <person name="Hlavacova J."/>
            <person name="Kostygov A."/>
            <person name="Myskova J."/>
            <person name="Grybchuk D."/>
            <person name="Lestinova T."/>
            <person name="Votypka J."/>
            <person name="Volf P."/>
            <person name="Opperdoes F."/>
            <person name="Flegontov P."/>
            <person name="Lukes J."/>
            <person name="Yurchenko V."/>
        </authorList>
    </citation>
    <scope>NUCLEOTIDE SEQUENCE [LARGE SCALE GENOMIC DNA]</scope>
    <source>
        <strain evidence="3 4">ATCC 30220</strain>
    </source>
</reference>
<feature type="region of interest" description="Disordered" evidence="1">
    <location>
        <begin position="32"/>
        <end position="68"/>
    </location>
</feature>
<name>A0A0N1HXB7_LEPSE</name>
<evidence type="ECO:0000259" key="2">
    <source>
        <dbReference type="Pfam" id="PF12237"/>
    </source>
</evidence>
<feature type="domain" description="PCIF1 WW" evidence="2">
    <location>
        <begin position="630"/>
        <end position="786"/>
    </location>
</feature>
<sequence>MNVRAKREGVEEVFARDRVLLVMQQALEQRYSPSSPAICNNSDPSEAVKPDQIQSATRVSSTTRSTSTDVSKQRLHISLHYTLRRHSRTERLLLDAHASCSSRNDNSGSPPLLNSLSAWCEEGTCVAHAVVAECLRHLSFLSLMQVDLRALCGLPDTSGARARRRGDAADPSAAASPLTSWHTFFELPPRWVMQSLAAVDRHTFVGDAAWQVRRSVTPLDVGAVVVKRDDPALVTSRAAASVEIEESRPSLSAVRRYRVVAAAPMTRGAYWVDVTPIDALPTAAKCVERVDRKALWLSPPVPLHVDALLPCDELSSERGVSTGIYVFFLRALQQQQQRRAKRTGKEAVGGSNRLLSTLGSSSNTGNEASDMPSMAADLSFRLTRCAQQRRAELANRIQRLSLGVSTSAAVMGKGVGEGQASVSPAVSVLLQVRVDVVRGCLQLRARVLGGTPPDGSPSPAWDDVAGTSGRCKRRREGETTDGTLSDVDSSDMGTDAERRVQGQHQAGVASPVVEVLLRSARKLAALYDMTRASLLAQRQRGEEEQNDAQCSHRPNAGCGLAADSDIPQKSVGAPRFLPVASDALENLTRRAEVEAEASAALCTWHNVVLGEDEVILSEGQSSVEAIAGRAEKSFFARLFTLLLRYRSLFGEQGYNQGPQAAVPPPIMEELARIFHICAEAFASPLNAHLPQFGSLFPDTDAYFGSMGSFFDLVLGGGDGSSEGRMHDGGAATLHLFDECHVEVNPPFDTALLQCMEEHLLACLKRAEKSTHSLLFLIVLPSHDLDASEVRAAHVSATAISAPSHAARLAKTTAADTSNSTTNAPSAFSSEAGPASTDRSLRESSYCLAHVLCDAAESVYVDGHQHLLESPFFCIGTPTRLILLGNGAARERFSSAAAQLNEVRLSWKKLTESAMLR</sequence>
<dbReference type="InterPro" id="IPR022035">
    <property type="entry name" value="PCIF1_WW"/>
</dbReference>
<dbReference type="InterPro" id="IPR039881">
    <property type="entry name" value="PCIF1-like"/>
</dbReference>
<protein>
    <recommendedName>
        <fullName evidence="2">PCIF1 WW domain-containing protein</fullName>
    </recommendedName>
</protein>
<proteinExistence type="predicted"/>
<dbReference type="OrthoDB" id="193787at2759"/>
<dbReference type="VEuPathDB" id="TriTrypDB:Lsey_0163_0080"/>
<dbReference type="AlphaFoldDB" id="A0A0N1HXB7"/>
<feature type="region of interest" description="Disordered" evidence="1">
    <location>
        <begin position="810"/>
        <end position="835"/>
    </location>
</feature>
<evidence type="ECO:0000313" key="4">
    <source>
        <dbReference type="Proteomes" id="UP000038009"/>
    </source>
</evidence>
<dbReference type="PANTHER" id="PTHR21727">
    <property type="entry name" value="PHOSPHORYLATED CTD INTERACTING FACTOR 1"/>
    <property type="match status" value="1"/>
</dbReference>
<dbReference type="GO" id="GO:0099122">
    <property type="term" value="F:RNA polymerase II C-terminal domain binding"/>
    <property type="evidence" value="ECO:0007669"/>
    <property type="project" value="InterPro"/>
</dbReference>
<feature type="compositionally biased region" description="Polar residues" evidence="1">
    <location>
        <begin position="32"/>
        <end position="44"/>
    </location>
</feature>
<feature type="region of interest" description="Disordered" evidence="1">
    <location>
        <begin position="448"/>
        <end position="496"/>
    </location>
</feature>
<comment type="caution">
    <text evidence="3">The sequence shown here is derived from an EMBL/GenBank/DDBJ whole genome shotgun (WGS) entry which is preliminary data.</text>
</comment>
<dbReference type="Pfam" id="PF12237">
    <property type="entry name" value="PCIF1_WW"/>
    <property type="match status" value="1"/>
</dbReference>
<dbReference type="OMA" id="AECWRHA"/>
<feature type="region of interest" description="Disordered" evidence="1">
    <location>
        <begin position="340"/>
        <end position="371"/>
    </location>
</feature>
<feature type="compositionally biased region" description="Low complexity" evidence="1">
    <location>
        <begin position="349"/>
        <end position="366"/>
    </location>
</feature>
<dbReference type="GO" id="GO:0016422">
    <property type="term" value="F:mRNA (2'-O-methyladenosine-N6-)-methyltransferase activity"/>
    <property type="evidence" value="ECO:0007669"/>
    <property type="project" value="InterPro"/>
</dbReference>
<keyword evidence="4" id="KW-1185">Reference proteome</keyword>
<evidence type="ECO:0000256" key="1">
    <source>
        <dbReference type="SAM" id="MobiDB-lite"/>
    </source>
</evidence>
<feature type="compositionally biased region" description="Low complexity" evidence="1">
    <location>
        <begin position="57"/>
        <end position="68"/>
    </location>
</feature>
<evidence type="ECO:0000313" key="3">
    <source>
        <dbReference type="EMBL" id="KPI85832.1"/>
    </source>
</evidence>